<organism evidence="2 3">
    <name type="scientific">Stylosanthes scabra</name>
    <dbReference type="NCBI Taxonomy" id="79078"/>
    <lineage>
        <taxon>Eukaryota</taxon>
        <taxon>Viridiplantae</taxon>
        <taxon>Streptophyta</taxon>
        <taxon>Embryophyta</taxon>
        <taxon>Tracheophyta</taxon>
        <taxon>Spermatophyta</taxon>
        <taxon>Magnoliopsida</taxon>
        <taxon>eudicotyledons</taxon>
        <taxon>Gunneridae</taxon>
        <taxon>Pentapetalae</taxon>
        <taxon>rosids</taxon>
        <taxon>fabids</taxon>
        <taxon>Fabales</taxon>
        <taxon>Fabaceae</taxon>
        <taxon>Papilionoideae</taxon>
        <taxon>50 kb inversion clade</taxon>
        <taxon>dalbergioids sensu lato</taxon>
        <taxon>Dalbergieae</taxon>
        <taxon>Pterocarpus clade</taxon>
        <taxon>Stylosanthes</taxon>
    </lineage>
</organism>
<protein>
    <submittedName>
        <fullName evidence="2">Uncharacterized protein</fullName>
    </submittedName>
</protein>
<name>A0ABU6T8A7_9FABA</name>
<reference evidence="2 3" key="1">
    <citation type="journal article" date="2023" name="Plants (Basel)">
        <title>Bridging the Gap: Combining Genomics and Transcriptomics Approaches to Understand Stylosanthes scabra, an Orphan Legume from the Brazilian Caatinga.</title>
        <authorList>
            <person name="Ferreira-Neto J.R.C."/>
            <person name="da Silva M.D."/>
            <person name="Binneck E."/>
            <person name="de Melo N.F."/>
            <person name="da Silva R.H."/>
            <person name="de Melo A.L.T.M."/>
            <person name="Pandolfi V."/>
            <person name="Bustamante F.O."/>
            <person name="Brasileiro-Vidal A.C."/>
            <person name="Benko-Iseppon A.M."/>
        </authorList>
    </citation>
    <scope>NUCLEOTIDE SEQUENCE [LARGE SCALE GENOMIC DNA]</scope>
    <source>
        <tissue evidence="2">Leaves</tissue>
    </source>
</reference>
<gene>
    <name evidence="2" type="ORF">PIB30_018612</name>
</gene>
<keyword evidence="1" id="KW-0175">Coiled coil</keyword>
<dbReference type="EMBL" id="JASCZI010090677">
    <property type="protein sequence ID" value="MED6144764.1"/>
    <property type="molecule type" value="Genomic_DNA"/>
</dbReference>
<proteinExistence type="predicted"/>
<sequence>MALNRQTDENRKPIVMLGDNYLWVKGEVRDLSSLFLDMESVERIGDPSSWVHEGEGCTEGGVVTLNSVQGKAIFGLYRQSYKDFKQMFIKVGCVEDQFPFYLDEFGLERFPLYWYSEPVQILGMDKISRESARMVEFMEEFVVKTEVLSLNMLFKWAKEREYVERYLETTTGGLKNFFKSRAERGHSASNVVKTEDGGVVNKPAESRRVPSMKSRRAEAGGSGKEKVIDLTSNRCCGKEVSLEEVKLITEKQKKFHGYAGEEDLTSVWSEHFLIFVVAEEHFQSKTDLDLIDSVDSVTRSQFIQVYAARLLCIGRYEELKARGEAEWKKEESKEIQKSLEIERKQQVVNEQLVLREKELSELKTDVESLKGKLQKLDKDKTDLEARVVELVVEKKEAEMSKENHGYAMLEIGFERARKQAEFFYPDLKFDNLDPIKVVHSGGWR</sequence>
<evidence type="ECO:0000256" key="1">
    <source>
        <dbReference type="SAM" id="Coils"/>
    </source>
</evidence>
<evidence type="ECO:0000313" key="2">
    <source>
        <dbReference type="EMBL" id="MED6144764.1"/>
    </source>
</evidence>
<feature type="coiled-coil region" evidence="1">
    <location>
        <begin position="359"/>
        <end position="400"/>
    </location>
</feature>
<accession>A0ABU6T8A7</accession>
<keyword evidence="3" id="KW-1185">Reference proteome</keyword>
<evidence type="ECO:0000313" key="3">
    <source>
        <dbReference type="Proteomes" id="UP001341840"/>
    </source>
</evidence>
<comment type="caution">
    <text evidence="2">The sequence shown here is derived from an EMBL/GenBank/DDBJ whole genome shotgun (WGS) entry which is preliminary data.</text>
</comment>
<dbReference type="Proteomes" id="UP001341840">
    <property type="component" value="Unassembled WGS sequence"/>
</dbReference>